<organism evidence="2 3">
    <name type="scientific">Companilactobacillus keshanensis</name>
    <dbReference type="NCBI Taxonomy" id="2486003"/>
    <lineage>
        <taxon>Bacteria</taxon>
        <taxon>Bacillati</taxon>
        <taxon>Bacillota</taxon>
        <taxon>Bacilli</taxon>
        <taxon>Lactobacillales</taxon>
        <taxon>Lactobacillaceae</taxon>
        <taxon>Companilactobacillus</taxon>
    </lineage>
</organism>
<keyword evidence="1" id="KW-0472">Membrane</keyword>
<feature type="transmembrane region" description="Helical" evidence="1">
    <location>
        <begin position="6"/>
        <end position="22"/>
    </location>
</feature>
<evidence type="ECO:0000313" key="2">
    <source>
        <dbReference type="EMBL" id="MFD1418564.1"/>
    </source>
</evidence>
<keyword evidence="1" id="KW-1133">Transmembrane helix</keyword>
<reference evidence="3" key="1">
    <citation type="journal article" date="2019" name="Int. J. Syst. Evol. Microbiol.">
        <title>The Global Catalogue of Microorganisms (GCM) 10K type strain sequencing project: providing services to taxonomists for standard genome sequencing and annotation.</title>
        <authorList>
            <consortium name="The Broad Institute Genomics Platform"/>
            <consortium name="The Broad Institute Genome Sequencing Center for Infectious Disease"/>
            <person name="Wu L."/>
            <person name="Ma J."/>
        </authorList>
    </citation>
    <scope>NUCLEOTIDE SEQUENCE [LARGE SCALE GENOMIC DNA]</scope>
    <source>
        <strain evidence="3">CCM 8936</strain>
    </source>
</reference>
<dbReference type="EMBL" id="JBHTOI010000043">
    <property type="protein sequence ID" value="MFD1418564.1"/>
    <property type="molecule type" value="Genomic_DNA"/>
</dbReference>
<evidence type="ECO:0000256" key="1">
    <source>
        <dbReference type="SAM" id="Phobius"/>
    </source>
</evidence>
<dbReference type="Proteomes" id="UP001597251">
    <property type="component" value="Unassembled WGS sequence"/>
</dbReference>
<accession>A0ABW4BVU2</accession>
<dbReference type="NCBIfam" id="NF033608">
    <property type="entry name" value="type_I_tox_Fst"/>
    <property type="match status" value="1"/>
</dbReference>
<keyword evidence="1" id="KW-0812">Transmembrane</keyword>
<protein>
    <submittedName>
        <fullName evidence="2">Type I toxin-antitoxin system Fst family toxin</fullName>
    </submittedName>
</protein>
<name>A0ABW4BVU2_9LACO</name>
<dbReference type="RefSeq" id="WP_125677051.1">
    <property type="nucleotide sequence ID" value="NZ_JBHTOI010000043.1"/>
</dbReference>
<gene>
    <name evidence="2" type="ORF">ACFQ42_07415</name>
</gene>
<evidence type="ECO:0000313" key="3">
    <source>
        <dbReference type="Proteomes" id="UP001597251"/>
    </source>
</evidence>
<sequence>MITFLAQIIAGCLIALFSYWLDNRKKK</sequence>
<comment type="caution">
    <text evidence="2">The sequence shown here is derived from an EMBL/GenBank/DDBJ whole genome shotgun (WGS) entry which is preliminary data.</text>
</comment>
<proteinExistence type="predicted"/>
<keyword evidence="3" id="KW-1185">Reference proteome</keyword>